<accession>A0ACB8ETK0</accession>
<evidence type="ECO:0000313" key="1">
    <source>
        <dbReference type="EMBL" id="KAH7995814.1"/>
    </source>
</evidence>
<keyword evidence="2" id="KW-1185">Reference proteome</keyword>
<gene>
    <name evidence="1" type="ORF">K3G42_028717</name>
</gene>
<name>A0ACB8ETK0_9SAUR</name>
<protein>
    <submittedName>
        <fullName evidence="1">Uncharacterized protein</fullName>
    </submittedName>
</protein>
<dbReference type="Proteomes" id="UP000827872">
    <property type="component" value="Linkage Group LG07"/>
</dbReference>
<dbReference type="EMBL" id="CM037620">
    <property type="protein sequence ID" value="KAH7995814.1"/>
    <property type="molecule type" value="Genomic_DNA"/>
</dbReference>
<organism evidence="1 2">
    <name type="scientific">Sphaerodactylus townsendi</name>
    <dbReference type="NCBI Taxonomy" id="933632"/>
    <lineage>
        <taxon>Eukaryota</taxon>
        <taxon>Metazoa</taxon>
        <taxon>Chordata</taxon>
        <taxon>Craniata</taxon>
        <taxon>Vertebrata</taxon>
        <taxon>Euteleostomi</taxon>
        <taxon>Lepidosauria</taxon>
        <taxon>Squamata</taxon>
        <taxon>Bifurcata</taxon>
        <taxon>Gekkota</taxon>
        <taxon>Sphaerodactylidae</taxon>
        <taxon>Sphaerodactylus</taxon>
    </lineage>
</organism>
<evidence type="ECO:0000313" key="2">
    <source>
        <dbReference type="Proteomes" id="UP000827872"/>
    </source>
</evidence>
<proteinExistence type="predicted"/>
<comment type="caution">
    <text evidence="1">The sequence shown here is derived from an EMBL/GenBank/DDBJ whole genome shotgun (WGS) entry which is preliminary data.</text>
</comment>
<reference evidence="1" key="1">
    <citation type="submission" date="2021-08" db="EMBL/GenBank/DDBJ databases">
        <title>The first chromosome-level gecko genome reveals the dynamic sex chromosomes of Neotropical dwarf geckos (Sphaerodactylidae: Sphaerodactylus).</title>
        <authorList>
            <person name="Pinto B.J."/>
            <person name="Keating S.E."/>
            <person name="Gamble T."/>
        </authorList>
    </citation>
    <scope>NUCLEOTIDE SEQUENCE</scope>
    <source>
        <strain evidence="1">TG3544</strain>
    </source>
</reference>
<sequence>MTCWVAAPQISQEARVRITVLPFEECLFRAKTDDSLGRIKTGEPLGRPPTSLKDRQSDPLGTSKGWSVRSSYRKLFSSGYLSTLKTQSWHLLWNKKPVLKSCMTSLPTFGNNSEPSNYHIRPLLQYD</sequence>